<dbReference type="Proteomes" id="UP001165083">
    <property type="component" value="Unassembled WGS sequence"/>
</dbReference>
<feature type="domain" description="Fucosyltransferase C-terminal" evidence="11">
    <location>
        <begin position="755"/>
        <end position="892"/>
    </location>
</feature>
<keyword evidence="13" id="KW-1185">Reference proteome</keyword>
<dbReference type="EC" id="2.4.1.-" evidence="10"/>
<evidence type="ECO:0000256" key="4">
    <source>
        <dbReference type="ARBA" id="ARBA00022679"/>
    </source>
</evidence>
<keyword evidence="7" id="KW-1133">Transmembrane helix</keyword>
<dbReference type="OrthoDB" id="103097at2759"/>
<keyword evidence="4 10" id="KW-0808">Transferase</keyword>
<gene>
    <name evidence="12" type="ORF">Plil01_000768900</name>
</gene>
<name>A0A9W6WWB5_9STRA</name>
<keyword evidence="9" id="KW-0472">Membrane</keyword>
<proteinExistence type="inferred from homology"/>
<dbReference type="InterPro" id="IPR038577">
    <property type="entry name" value="GT10-like_C_sf"/>
</dbReference>
<keyword evidence="3 10" id="KW-0328">Glycosyltransferase</keyword>
<protein>
    <recommendedName>
        <fullName evidence="10">Fucosyltransferase</fullName>
        <ecNumber evidence="10">2.4.1.-</ecNumber>
    </recommendedName>
</protein>
<evidence type="ECO:0000256" key="5">
    <source>
        <dbReference type="ARBA" id="ARBA00022692"/>
    </source>
</evidence>
<reference evidence="12" key="1">
    <citation type="submission" date="2023-04" db="EMBL/GenBank/DDBJ databases">
        <title>Phytophthora lilii NBRC 32176.</title>
        <authorList>
            <person name="Ichikawa N."/>
            <person name="Sato H."/>
            <person name="Tonouchi N."/>
        </authorList>
    </citation>
    <scope>NUCLEOTIDE SEQUENCE</scope>
    <source>
        <strain evidence="12">NBRC 32176</strain>
    </source>
</reference>
<evidence type="ECO:0000313" key="12">
    <source>
        <dbReference type="EMBL" id="GMF19946.1"/>
    </source>
</evidence>
<dbReference type="SUPFAM" id="SSF53756">
    <property type="entry name" value="UDP-Glycosyltransferase/glycogen phosphorylase"/>
    <property type="match status" value="1"/>
</dbReference>
<evidence type="ECO:0000256" key="9">
    <source>
        <dbReference type="ARBA" id="ARBA00023136"/>
    </source>
</evidence>
<evidence type="ECO:0000256" key="7">
    <source>
        <dbReference type="ARBA" id="ARBA00022989"/>
    </source>
</evidence>
<dbReference type="GO" id="GO:0016758">
    <property type="term" value="F:hexosyltransferase activity"/>
    <property type="evidence" value="ECO:0007669"/>
    <property type="project" value="InterPro"/>
</dbReference>
<comment type="similarity">
    <text evidence="2">Belongs to the glycosyltransferase 31 family.</text>
</comment>
<evidence type="ECO:0000256" key="8">
    <source>
        <dbReference type="ARBA" id="ARBA00023034"/>
    </source>
</evidence>
<evidence type="ECO:0000256" key="2">
    <source>
        <dbReference type="ARBA" id="ARBA00008661"/>
    </source>
</evidence>
<dbReference type="Pfam" id="PF01762">
    <property type="entry name" value="Galactosyl_T"/>
    <property type="match status" value="1"/>
</dbReference>
<dbReference type="AlphaFoldDB" id="A0A9W6WWB5"/>
<dbReference type="Pfam" id="PF00852">
    <property type="entry name" value="Glyco_transf_10"/>
    <property type="match status" value="1"/>
</dbReference>
<keyword evidence="8 10" id="KW-0333">Golgi apparatus</keyword>
<dbReference type="InterPro" id="IPR055270">
    <property type="entry name" value="Glyco_tran_10_C"/>
</dbReference>
<comment type="caution">
    <text evidence="12">The sequence shown here is derived from an EMBL/GenBank/DDBJ whole genome shotgun (WGS) entry which is preliminary data.</text>
</comment>
<dbReference type="GO" id="GO:0000139">
    <property type="term" value="C:Golgi membrane"/>
    <property type="evidence" value="ECO:0007669"/>
    <property type="project" value="UniProtKB-SubCell"/>
</dbReference>
<dbReference type="EMBL" id="BSXW01000358">
    <property type="protein sequence ID" value="GMF19946.1"/>
    <property type="molecule type" value="Genomic_DNA"/>
</dbReference>
<evidence type="ECO:0000256" key="3">
    <source>
        <dbReference type="ARBA" id="ARBA00022676"/>
    </source>
</evidence>
<evidence type="ECO:0000259" key="11">
    <source>
        <dbReference type="Pfam" id="PF00852"/>
    </source>
</evidence>
<dbReference type="PANTHER" id="PTHR11214:SF3">
    <property type="entry name" value="BETA-1,3-GALACTOSYLTRANSFERASE 6"/>
    <property type="match status" value="1"/>
</dbReference>
<keyword evidence="5 10" id="KW-0812">Transmembrane</keyword>
<keyword evidence="6" id="KW-0735">Signal-anchor</keyword>
<organism evidence="12 13">
    <name type="scientific">Phytophthora lilii</name>
    <dbReference type="NCBI Taxonomy" id="2077276"/>
    <lineage>
        <taxon>Eukaryota</taxon>
        <taxon>Sar</taxon>
        <taxon>Stramenopiles</taxon>
        <taxon>Oomycota</taxon>
        <taxon>Peronosporomycetes</taxon>
        <taxon>Peronosporales</taxon>
        <taxon>Peronosporaceae</taxon>
        <taxon>Phytophthora</taxon>
    </lineage>
</organism>
<dbReference type="Gene3D" id="3.40.50.11660">
    <property type="entry name" value="Glycosyl transferase family 10, C-terminal domain"/>
    <property type="match status" value="1"/>
</dbReference>
<accession>A0A9W6WWB5</accession>
<comment type="subcellular location">
    <subcellularLocation>
        <location evidence="1">Golgi apparatus membrane</location>
        <topology evidence="1">Single-pass type II membrane protein</topology>
    </subcellularLocation>
    <subcellularLocation>
        <location evidence="10">Golgi apparatus</location>
        <location evidence="10">Golgi stack membrane</location>
        <topology evidence="10">Single-pass type II membrane protein</topology>
    </subcellularLocation>
</comment>
<evidence type="ECO:0000256" key="1">
    <source>
        <dbReference type="ARBA" id="ARBA00004323"/>
    </source>
</evidence>
<dbReference type="InterPro" id="IPR002659">
    <property type="entry name" value="Glyco_trans_31"/>
</dbReference>
<dbReference type="GO" id="GO:0032580">
    <property type="term" value="C:Golgi cisterna membrane"/>
    <property type="evidence" value="ECO:0007669"/>
    <property type="project" value="UniProtKB-SubCell"/>
</dbReference>
<dbReference type="Gene3D" id="3.90.550.50">
    <property type="match status" value="1"/>
</dbReference>
<evidence type="ECO:0000313" key="13">
    <source>
        <dbReference type="Proteomes" id="UP001165083"/>
    </source>
</evidence>
<evidence type="ECO:0000256" key="10">
    <source>
        <dbReference type="RuleBase" id="RU003832"/>
    </source>
</evidence>
<evidence type="ECO:0000256" key="6">
    <source>
        <dbReference type="ARBA" id="ARBA00022968"/>
    </source>
</evidence>
<sequence length="929" mass="105832">MIRRGEVDDPVVSLKISSPADGAVERPPVKLTTEINVRPEGVELFNELYEQMNVCFEVNNATFKCTQVNEEWMAIQLWDLGEYVVRAYFSDGRSGDGERHWLSTPVKLTIVSDAAYKSRDGSANHMSFRAGYDISLIDWAEQQQRLRPREVLKKLENNDVGIKRLDGKSLEPNGPEDLVLLIGVKTAIATNFALRQAIRETWASEKALPRGAKVLFVGCRPFFRVEQTDDGIVALNCSESDAQGRRLRNAIALEKMVYGDLLTDELDCNDAYRDLANKVKEFLHVAATQYSRAQYVMITDDDVYVRADQLVRRFVSLGPQKRYYRGQMPSVQHGRKDIPTRDPRLRIDLPVDLYPLSEVPPMTMGAYFFLSMDCAKFVSKNRRRLRDLAGMDDITIPLWMLSIQVHAHHQADLGYLRADPCNNSLVAFGDLSVWGIREIHENIQMQRPFCHEFDQQLWLKSSAHAPREGLYRALPWFPESLQFDFVLVNPHRIGPLQIMTTISTSIQAGVKICYFPSNETFRAYSYRVCAEARLRFPSSLNSTSCDEISILLKARMKAFYAQVQASVVVDQPQLSLWKHNMDVDDRKQKSPVIVAYSARAVYSVSLFECLFASMNYTRPILVVDELTLYRRYGGQPDVFIFSILDGDCEYYMKPGCQRMVAEYVHRYYRSNEASTSEAKKPCTLIMFSGEAWNLEDLDERVLLISTVAGVPRDKHVYLSFASASFVDRLTHNPTALLVSQGVTELSRENTTRKFCAYMYRRCDRPERELMYDLLNEVEPVDALGKCSGSTKHVDLGAIHKPERYSDDAVKRYESYKFVIAFENSQASGYVTEKLIDAFLAGSLPIYYGNSTTVAQLFNTRSFIDCGAHDTLEDCARYVIKVHKSSDLYEAFLKEPPITDVEAFLGAFSWHPAVASRFHADAVKRLLAQF</sequence>
<dbReference type="PANTHER" id="PTHR11214">
    <property type="entry name" value="BETA-1,3-N-ACETYLGLUCOSAMINYLTRANSFERASE"/>
    <property type="match status" value="1"/>
</dbReference>
<comment type="similarity">
    <text evidence="10">Belongs to the glycosyltransferase 10 family.</text>
</comment>